<proteinExistence type="predicted"/>
<organism evidence="1 2">
    <name type="scientific">Amylocarpus encephaloides</name>
    <dbReference type="NCBI Taxonomy" id="45428"/>
    <lineage>
        <taxon>Eukaryota</taxon>
        <taxon>Fungi</taxon>
        <taxon>Dikarya</taxon>
        <taxon>Ascomycota</taxon>
        <taxon>Pezizomycotina</taxon>
        <taxon>Leotiomycetes</taxon>
        <taxon>Helotiales</taxon>
        <taxon>Helotiales incertae sedis</taxon>
        <taxon>Amylocarpus</taxon>
    </lineage>
</organism>
<evidence type="ECO:0000313" key="2">
    <source>
        <dbReference type="Proteomes" id="UP000824998"/>
    </source>
</evidence>
<reference evidence="1" key="1">
    <citation type="journal article" date="2021" name="IMA Fungus">
        <title>Genomic characterization of three marine fungi, including Emericellopsis atlantica sp. nov. with signatures of a generalist lifestyle and marine biomass degradation.</title>
        <authorList>
            <person name="Hagestad O.C."/>
            <person name="Hou L."/>
            <person name="Andersen J.H."/>
            <person name="Hansen E.H."/>
            <person name="Altermark B."/>
            <person name="Li C."/>
            <person name="Kuhnert E."/>
            <person name="Cox R.J."/>
            <person name="Crous P.W."/>
            <person name="Spatafora J.W."/>
            <person name="Lail K."/>
            <person name="Amirebrahimi M."/>
            <person name="Lipzen A."/>
            <person name="Pangilinan J."/>
            <person name="Andreopoulos W."/>
            <person name="Hayes R.D."/>
            <person name="Ng V."/>
            <person name="Grigoriev I.V."/>
            <person name="Jackson S.A."/>
            <person name="Sutton T.D.S."/>
            <person name="Dobson A.D.W."/>
            <person name="Rama T."/>
        </authorList>
    </citation>
    <scope>NUCLEOTIDE SEQUENCE</scope>
    <source>
        <strain evidence="1">TRa018bII</strain>
    </source>
</reference>
<gene>
    <name evidence="1" type="ORF">BJ875DRAFT_514420</name>
</gene>
<dbReference type="OrthoDB" id="3473867at2759"/>
<protein>
    <submittedName>
        <fullName evidence="1">Uncharacterized protein</fullName>
    </submittedName>
</protein>
<dbReference type="AlphaFoldDB" id="A0A9P7YGB7"/>
<sequence>MKSTPPPYIIGSIPPPAYGTNAVYGIQVSVNELIMGAIPLSHHDSYYETNRLMDKIGRYKKKIKLPSAPSNAIKGLFCPRTDGWPPYQLMRMLGLVLLPGAIVSDIVKPPYYLAQIAVASSRSKRATKKAEDEVIDEITGSLHRSLEVVLEMLVRLGHKNRETWTRQIWYDDQYRFPTLARLLEAHGLRFAPPDTIYLASRTRLNREDCSGIARLHFDQIHNLKDDLISIGRLPGENIADASAAIEKWLPRVVQALKEPWVEENVNPSFYCVLQRLRSIRQELPALLSASSK</sequence>
<name>A0A9P7YGB7_9HELO</name>
<evidence type="ECO:0000313" key="1">
    <source>
        <dbReference type="EMBL" id="KAG9232488.1"/>
    </source>
</evidence>
<keyword evidence="2" id="KW-1185">Reference proteome</keyword>
<comment type="caution">
    <text evidence="1">The sequence shown here is derived from an EMBL/GenBank/DDBJ whole genome shotgun (WGS) entry which is preliminary data.</text>
</comment>
<dbReference type="Proteomes" id="UP000824998">
    <property type="component" value="Unassembled WGS sequence"/>
</dbReference>
<accession>A0A9P7YGB7</accession>
<dbReference type="EMBL" id="MU251546">
    <property type="protein sequence ID" value="KAG9232488.1"/>
    <property type="molecule type" value="Genomic_DNA"/>
</dbReference>